<dbReference type="PANTHER" id="PTHR33129:SF1">
    <property type="entry name" value="ATP-BINDING PROTEIN"/>
    <property type="match status" value="1"/>
</dbReference>
<protein>
    <submittedName>
        <fullName evidence="2">Uncharacterized protein</fullName>
    </submittedName>
</protein>
<organism evidence="2 3">
    <name type="scientific">Gonium pectorale</name>
    <name type="common">Green alga</name>
    <dbReference type="NCBI Taxonomy" id="33097"/>
    <lineage>
        <taxon>Eukaryota</taxon>
        <taxon>Viridiplantae</taxon>
        <taxon>Chlorophyta</taxon>
        <taxon>core chlorophytes</taxon>
        <taxon>Chlorophyceae</taxon>
        <taxon>CS clade</taxon>
        <taxon>Chlamydomonadales</taxon>
        <taxon>Volvocaceae</taxon>
        <taxon>Gonium</taxon>
    </lineage>
</organism>
<dbReference type="InterPro" id="IPR052980">
    <property type="entry name" value="Crinkler_effector"/>
</dbReference>
<reference evidence="3" key="1">
    <citation type="journal article" date="2016" name="Nat. Commun.">
        <title>The Gonium pectorale genome demonstrates co-option of cell cycle regulation during the evolution of multicellularity.</title>
        <authorList>
            <person name="Hanschen E.R."/>
            <person name="Marriage T.N."/>
            <person name="Ferris P.J."/>
            <person name="Hamaji T."/>
            <person name="Toyoda A."/>
            <person name="Fujiyama A."/>
            <person name="Neme R."/>
            <person name="Noguchi H."/>
            <person name="Minakuchi Y."/>
            <person name="Suzuki M."/>
            <person name="Kawai-Toyooka H."/>
            <person name="Smith D.R."/>
            <person name="Sparks H."/>
            <person name="Anderson J."/>
            <person name="Bakaric R."/>
            <person name="Luria V."/>
            <person name="Karger A."/>
            <person name="Kirschner M.W."/>
            <person name="Durand P.M."/>
            <person name="Michod R.E."/>
            <person name="Nozaki H."/>
            <person name="Olson B.J."/>
        </authorList>
    </citation>
    <scope>NUCLEOTIDE SEQUENCE [LARGE SCALE GENOMIC DNA]</scope>
    <source>
        <strain evidence="3">NIES-2863</strain>
    </source>
</reference>
<dbReference type="OrthoDB" id="526326at2759"/>
<keyword evidence="1" id="KW-0175">Coiled coil</keyword>
<gene>
    <name evidence="2" type="ORF">GPECTOR_35g902</name>
</gene>
<dbReference type="Proteomes" id="UP000075714">
    <property type="component" value="Unassembled WGS sequence"/>
</dbReference>
<keyword evidence="3" id="KW-1185">Reference proteome</keyword>
<dbReference type="EMBL" id="LSYV01000036">
    <property type="protein sequence ID" value="KXZ47464.1"/>
    <property type="molecule type" value="Genomic_DNA"/>
</dbReference>
<name>A0A150GCA3_GONPE</name>
<evidence type="ECO:0000313" key="3">
    <source>
        <dbReference type="Proteomes" id="UP000075714"/>
    </source>
</evidence>
<evidence type="ECO:0000313" key="2">
    <source>
        <dbReference type="EMBL" id="KXZ47464.1"/>
    </source>
</evidence>
<dbReference type="STRING" id="33097.A0A150GCA3"/>
<dbReference type="AlphaFoldDB" id="A0A150GCA3"/>
<comment type="caution">
    <text evidence="2">The sequence shown here is derived from an EMBL/GenBank/DDBJ whole genome shotgun (WGS) entry which is preliminary data.</text>
</comment>
<sequence length="409" mass="45581">MASAVEAVEAEIEEVMADIKHIESQVGNAESGVAQIETALNEVGTQLQSPSVSEETKVVLLRKEQHLRTDLQYKRTKLQHLRNEEEQLRTKKEQLRSKKEQLRSKKLEVTGTPGIGKSFFLYYLLAELVALPEPPPYILWEHSTMPGEMEMLKSGAYELFMPLWSLEELLDCRAKVYCGSVAEGLAVCLYEHYGGVARYVLGVPSIAKDWAQLDDLLQHLTRALDARSIAQAWSGIGALELGPEACQRVLHIVTKDNFKLSHLDFASPWVADAIVAKAMVEDRNRLASLDVAEISAAGFPEDVYFKPVHANYFPTVDSLLRVGKTLCLFQVAVGSSKTVSVSALTDLYKSLGAKVDELDLCLYYVVHPDIFEGFQLRADTGSSLLDQRQPLAARTRVYILKGDAEARLW</sequence>
<evidence type="ECO:0000256" key="1">
    <source>
        <dbReference type="SAM" id="Coils"/>
    </source>
</evidence>
<proteinExistence type="predicted"/>
<feature type="coiled-coil region" evidence="1">
    <location>
        <begin position="71"/>
        <end position="108"/>
    </location>
</feature>
<accession>A0A150GCA3</accession>
<dbReference type="PANTHER" id="PTHR33129">
    <property type="entry name" value="PROTEIN KINASE DOMAIN-CONTAINING PROTEIN-RELATED"/>
    <property type="match status" value="1"/>
</dbReference>